<dbReference type="AlphaFoldDB" id="A0A5B9DS85"/>
<dbReference type="SUPFAM" id="SSF111369">
    <property type="entry name" value="HlyD-like secretion proteins"/>
    <property type="match status" value="3"/>
</dbReference>
<accession>A0A5B9DS85</accession>
<evidence type="ECO:0000313" key="3">
    <source>
        <dbReference type="Proteomes" id="UP000321062"/>
    </source>
</evidence>
<keyword evidence="3" id="KW-1185">Reference proteome</keyword>
<dbReference type="RefSeq" id="WP_147657885.1">
    <property type="nucleotide sequence ID" value="NZ_BMFM01000001.1"/>
</dbReference>
<dbReference type="EMBL" id="CP041690">
    <property type="protein sequence ID" value="QEE22310.1"/>
    <property type="molecule type" value="Genomic_DNA"/>
</dbReference>
<organism evidence="2 3">
    <name type="scientific">Paradevosia tibetensis</name>
    <dbReference type="NCBI Taxonomy" id="1447062"/>
    <lineage>
        <taxon>Bacteria</taxon>
        <taxon>Pseudomonadati</taxon>
        <taxon>Pseudomonadota</taxon>
        <taxon>Alphaproteobacteria</taxon>
        <taxon>Hyphomicrobiales</taxon>
        <taxon>Devosiaceae</taxon>
        <taxon>Paradevosia</taxon>
    </lineage>
</organism>
<evidence type="ECO:0000313" key="2">
    <source>
        <dbReference type="EMBL" id="QEE22310.1"/>
    </source>
</evidence>
<protein>
    <submittedName>
        <fullName evidence="2">HlyD family secretion protein</fullName>
    </submittedName>
</protein>
<dbReference type="PANTHER" id="PTHR30438:SF2">
    <property type="entry name" value="MEMBRANE PROTEIN"/>
    <property type="match status" value="1"/>
</dbReference>
<dbReference type="Gene3D" id="2.40.50.100">
    <property type="match status" value="2"/>
</dbReference>
<name>A0A5B9DS85_9HYPH</name>
<proteinExistence type="predicted"/>
<dbReference type="Gene3D" id="2.40.30.170">
    <property type="match status" value="1"/>
</dbReference>
<dbReference type="GO" id="GO:0005886">
    <property type="term" value="C:plasma membrane"/>
    <property type="evidence" value="ECO:0007669"/>
    <property type="project" value="TreeGrafter"/>
</dbReference>
<evidence type="ECO:0000259" key="1">
    <source>
        <dbReference type="Pfam" id="PF25881"/>
    </source>
</evidence>
<feature type="domain" description="YbhG-like alpha-helical hairpin" evidence="1">
    <location>
        <begin position="68"/>
        <end position="191"/>
    </location>
</feature>
<sequence>MNEFFAFLLGLLSFIPGVGAPAEPVYSGYLEADYVYVAPVSGGQIVSLPVSEAQTVKAGDVLAVLASDQQQALLRSAEAQVSAADATWRNLITGSRAQELDVTRASLEKAQADLALAQANFDRSRSLFERGVIAQAQVDQDRTSLDSAQAAVNQMQAQLQVAKLPARDDQQVAAEANLKAAQANADKARADLADRTVKAPVDGRIERLFFSQGETAPTGTPLLSLLPPGKLKARFYIGEADRALFALGDEVEVSCDGCPAGLRASVTFLASDPQTTPPIIYSRDERSRLVFLAEAQMAEPGNLLPGQPVSVRRLK</sequence>
<gene>
    <name evidence="2" type="ORF">FNA67_20040</name>
</gene>
<dbReference type="InterPro" id="IPR059052">
    <property type="entry name" value="HH_YbhG-like"/>
</dbReference>
<dbReference type="PANTHER" id="PTHR30438">
    <property type="entry name" value="36 KDA ANTIGEN-RELATED"/>
    <property type="match status" value="1"/>
</dbReference>
<dbReference type="Gene3D" id="1.10.287.470">
    <property type="entry name" value="Helix hairpin bin"/>
    <property type="match status" value="2"/>
</dbReference>
<dbReference type="KEGG" id="yti:FNA67_20040"/>
<dbReference type="Proteomes" id="UP000321062">
    <property type="component" value="Chromosome"/>
</dbReference>
<dbReference type="Pfam" id="PF25881">
    <property type="entry name" value="HH_YBHG"/>
    <property type="match status" value="1"/>
</dbReference>
<dbReference type="OrthoDB" id="9809385at2"/>
<reference evidence="2 3" key="1">
    <citation type="journal article" date="2015" name="Int. J. Syst. Evol. Microbiol.">
        <title>Youhaiella tibetensis gen. nov., sp. nov., isolated from subsurface sediment.</title>
        <authorList>
            <person name="Wang Y.X."/>
            <person name="Huang F.Q."/>
            <person name="Nogi Y."/>
            <person name="Pang S.J."/>
            <person name="Wang P.K."/>
            <person name="Lv J."/>
        </authorList>
    </citation>
    <scope>NUCLEOTIDE SEQUENCE [LARGE SCALE GENOMIC DNA]</scope>
    <source>
        <strain evidence="3">fig4</strain>
    </source>
</reference>